<keyword evidence="3" id="KW-0479">Metal-binding</keyword>
<dbReference type="PANTHER" id="PTHR30471">
    <property type="entry name" value="DNA REPAIR PROTEIN RADC"/>
    <property type="match status" value="1"/>
</dbReference>
<feature type="domain" description="MPN" evidence="8">
    <location>
        <begin position="125"/>
        <end position="247"/>
    </location>
</feature>
<evidence type="ECO:0000256" key="4">
    <source>
        <dbReference type="ARBA" id="ARBA00022801"/>
    </source>
</evidence>
<dbReference type="CDD" id="cd08071">
    <property type="entry name" value="MPN_DUF2466"/>
    <property type="match status" value="1"/>
</dbReference>
<evidence type="ECO:0000256" key="2">
    <source>
        <dbReference type="ARBA" id="ARBA00022670"/>
    </source>
</evidence>
<dbReference type="PROSITE" id="PS01302">
    <property type="entry name" value="UPF0758"/>
    <property type="match status" value="1"/>
</dbReference>
<evidence type="ECO:0000256" key="5">
    <source>
        <dbReference type="ARBA" id="ARBA00022833"/>
    </source>
</evidence>
<gene>
    <name evidence="9" type="ORF">CLFO_17270</name>
</gene>
<dbReference type="GO" id="GO:0046872">
    <property type="term" value="F:metal ion binding"/>
    <property type="evidence" value="ECO:0007669"/>
    <property type="project" value="UniProtKB-KW"/>
</dbReference>
<dbReference type="InterPro" id="IPR046778">
    <property type="entry name" value="UPF0758_N"/>
</dbReference>
<evidence type="ECO:0000256" key="1">
    <source>
        <dbReference type="ARBA" id="ARBA00010243"/>
    </source>
</evidence>
<accession>A0AAC9WFZ0</accession>
<evidence type="ECO:0000256" key="6">
    <source>
        <dbReference type="ARBA" id="ARBA00023049"/>
    </source>
</evidence>
<dbReference type="InterPro" id="IPR001405">
    <property type="entry name" value="UPF0758"/>
</dbReference>
<evidence type="ECO:0000256" key="7">
    <source>
        <dbReference type="RuleBase" id="RU003797"/>
    </source>
</evidence>
<keyword evidence="4" id="KW-0378">Hydrolase</keyword>
<dbReference type="InterPro" id="IPR025657">
    <property type="entry name" value="RadC_JAB"/>
</dbReference>
<dbReference type="PROSITE" id="PS50249">
    <property type="entry name" value="MPN"/>
    <property type="match status" value="1"/>
</dbReference>
<name>A0AAC9WFZ0_9CLOT</name>
<dbReference type="GO" id="GO:0006508">
    <property type="term" value="P:proteolysis"/>
    <property type="evidence" value="ECO:0007669"/>
    <property type="project" value="UniProtKB-KW"/>
</dbReference>
<evidence type="ECO:0000313" key="9">
    <source>
        <dbReference type="EMBL" id="ARE87328.1"/>
    </source>
</evidence>
<dbReference type="NCBIfam" id="NF000642">
    <property type="entry name" value="PRK00024.1"/>
    <property type="match status" value="1"/>
</dbReference>
<dbReference type="InterPro" id="IPR020891">
    <property type="entry name" value="UPF0758_CS"/>
</dbReference>
<sequence>MKVMPWVIYGIRSVGVNKMNAYTTIKEMPVYERPREKLVTYGVNTLSNAELLAILLSTGSKEMSAIDLANCILSSTKEGLRFFTDCAIEELIQIKGVGLAKATQIIAAVELGKRIALTTKANNYKIKGPDDVTHLLMEEMRYLKKEFFNIMLLNTKNELIAVENISIGSLNASIVHPREVFVRAIKRSSASLILVHNHPSGDPQPSKEDINITNRLVEAGKLIGIEILDHIIIGDNAYVSLKEKNMI</sequence>
<keyword evidence="6" id="KW-0482">Metalloprotease</keyword>
<dbReference type="PANTHER" id="PTHR30471:SF3">
    <property type="entry name" value="UPF0758 PROTEIN YEES-RELATED"/>
    <property type="match status" value="1"/>
</dbReference>
<protein>
    <recommendedName>
        <fullName evidence="8">MPN domain-containing protein</fullName>
    </recommendedName>
</protein>
<keyword evidence="5" id="KW-0862">Zinc</keyword>
<dbReference type="Pfam" id="PF04002">
    <property type="entry name" value="RadC"/>
    <property type="match status" value="1"/>
</dbReference>
<dbReference type="GO" id="GO:0008237">
    <property type="term" value="F:metallopeptidase activity"/>
    <property type="evidence" value="ECO:0007669"/>
    <property type="project" value="UniProtKB-KW"/>
</dbReference>
<dbReference type="AlphaFoldDB" id="A0AAC9WFZ0"/>
<evidence type="ECO:0000256" key="3">
    <source>
        <dbReference type="ARBA" id="ARBA00022723"/>
    </source>
</evidence>
<dbReference type="Gene3D" id="3.40.140.10">
    <property type="entry name" value="Cytidine Deaminase, domain 2"/>
    <property type="match status" value="1"/>
</dbReference>
<evidence type="ECO:0000313" key="10">
    <source>
        <dbReference type="Proteomes" id="UP000192478"/>
    </source>
</evidence>
<dbReference type="Proteomes" id="UP000192478">
    <property type="component" value="Chromosome"/>
</dbReference>
<evidence type="ECO:0000259" key="8">
    <source>
        <dbReference type="PROSITE" id="PS50249"/>
    </source>
</evidence>
<reference evidence="9 10" key="1">
    <citation type="submission" date="2017-03" db="EMBL/GenBank/DDBJ databases">
        <title>Complete sequence of Clostridium formicaceticum DSM 92.</title>
        <authorList>
            <person name="Poehlein A."/>
            <person name="Karl M."/>
            <person name="Bengelsdorf F.R."/>
            <person name="Duerre P."/>
            <person name="Daniel R."/>
        </authorList>
    </citation>
    <scope>NUCLEOTIDE SEQUENCE [LARGE SCALE GENOMIC DNA]</scope>
    <source>
        <strain evidence="9 10">DSM 92</strain>
    </source>
</reference>
<dbReference type="EMBL" id="CP020559">
    <property type="protein sequence ID" value="ARE87328.1"/>
    <property type="molecule type" value="Genomic_DNA"/>
</dbReference>
<proteinExistence type="inferred from homology"/>
<dbReference type="NCBIfam" id="TIGR00608">
    <property type="entry name" value="radc"/>
    <property type="match status" value="1"/>
</dbReference>
<organism evidence="9 10">
    <name type="scientific">Clostridium formicaceticum</name>
    <dbReference type="NCBI Taxonomy" id="1497"/>
    <lineage>
        <taxon>Bacteria</taxon>
        <taxon>Bacillati</taxon>
        <taxon>Bacillota</taxon>
        <taxon>Clostridia</taxon>
        <taxon>Eubacteriales</taxon>
        <taxon>Clostridiaceae</taxon>
        <taxon>Clostridium</taxon>
    </lineage>
</organism>
<keyword evidence="2" id="KW-0645">Protease</keyword>
<dbReference type="InterPro" id="IPR037518">
    <property type="entry name" value="MPN"/>
</dbReference>
<dbReference type="Pfam" id="PF20582">
    <property type="entry name" value="UPF0758_N"/>
    <property type="match status" value="1"/>
</dbReference>
<comment type="similarity">
    <text evidence="1 7">Belongs to the UPF0758 family.</text>
</comment>